<dbReference type="PANTHER" id="PTHR33695">
    <property type="entry name" value="LIPOPROTEIN SIGNAL PEPTIDASE"/>
    <property type="match status" value="1"/>
</dbReference>
<feature type="transmembrane region" description="Helical" evidence="9">
    <location>
        <begin position="74"/>
        <end position="99"/>
    </location>
</feature>
<evidence type="ECO:0000256" key="3">
    <source>
        <dbReference type="ARBA" id="ARBA00022670"/>
    </source>
</evidence>
<dbReference type="EC" id="3.4.23.36" evidence="9"/>
<feature type="transmembrane region" description="Helical" evidence="9">
    <location>
        <begin position="145"/>
        <end position="170"/>
    </location>
</feature>
<keyword evidence="12" id="KW-0449">Lipoprotein</keyword>
<keyword evidence="6 9" id="KW-0378">Hydrolase</keyword>
<dbReference type="Proteomes" id="UP000195913">
    <property type="component" value="Unassembled WGS sequence"/>
</dbReference>
<comment type="subcellular location">
    <subcellularLocation>
        <location evidence="9">Cell membrane</location>
        <topology evidence="9">Multi-pass membrane protein</topology>
    </subcellularLocation>
</comment>
<dbReference type="PROSITE" id="PS00855">
    <property type="entry name" value="SPASE_II"/>
    <property type="match status" value="1"/>
</dbReference>
<evidence type="ECO:0000256" key="6">
    <source>
        <dbReference type="ARBA" id="ARBA00022801"/>
    </source>
</evidence>
<evidence type="ECO:0000256" key="4">
    <source>
        <dbReference type="ARBA" id="ARBA00022692"/>
    </source>
</evidence>
<gene>
    <name evidence="9" type="primary">lspA</name>
    <name evidence="12" type="ORF">FM101_11875</name>
</gene>
<evidence type="ECO:0000313" key="13">
    <source>
        <dbReference type="Proteomes" id="UP000195913"/>
    </source>
</evidence>
<evidence type="ECO:0000256" key="1">
    <source>
        <dbReference type="ARBA" id="ARBA00006139"/>
    </source>
</evidence>
<keyword evidence="7 9" id="KW-1133">Transmembrane helix</keyword>
<evidence type="ECO:0000256" key="8">
    <source>
        <dbReference type="ARBA" id="ARBA00023136"/>
    </source>
</evidence>
<comment type="function">
    <text evidence="9 10">This protein specifically catalyzes the removal of signal peptides from prolipoproteins.</text>
</comment>
<feature type="transmembrane region" description="Helical" evidence="9">
    <location>
        <begin position="106"/>
        <end position="125"/>
    </location>
</feature>
<name>A0A1R4GN22_9MICC</name>
<comment type="pathway">
    <text evidence="9">Protein modification; lipoprotein biosynthesis (signal peptide cleavage).</text>
</comment>
<evidence type="ECO:0000313" key="12">
    <source>
        <dbReference type="EMBL" id="SJM69576.1"/>
    </source>
</evidence>
<proteinExistence type="inferred from homology"/>
<keyword evidence="8 9" id="KW-0472">Membrane</keyword>
<evidence type="ECO:0000256" key="5">
    <source>
        <dbReference type="ARBA" id="ARBA00022750"/>
    </source>
</evidence>
<keyword evidence="13" id="KW-1185">Reference proteome</keyword>
<comment type="similarity">
    <text evidence="1 9 11">Belongs to the peptidase A8 family.</text>
</comment>
<accession>A0A1R4GN22</accession>
<organism evidence="12 13">
    <name type="scientific">Arthrobacter rhombi</name>
    <dbReference type="NCBI Taxonomy" id="71253"/>
    <lineage>
        <taxon>Bacteria</taxon>
        <taxon>Bacillati</taxon>
        <taxon>Actinomycetota</taxon>
        <taxon>Actinomycetes</taxon>
        <taxon>Micrococcales</taxon>
        <taxon>Micrococcaceae</taxon>
        <taxon>Arthrobacter</taxon>
    </lineage>
</organism>
<dbReference type="GO" id="GO:0004190">
    <property type="term" value="F:aspartic-type endopeptidase activity"/>
    <property type="evidence" value="ECO:0007669"/>
    <property type="project" value="UniProtKB-UniRule"/>
</dbReference>
<evidence type="ECO:0000256" key="9">
    <source>
        <dbReference type="HAMAP-Rule" id="MF_00161"/>
    </source>
</evidence>
<feature type="active site" evidence="9">
    <location>
        <position position="155"/>
    </location>
</feature>
<protein>
    <recommendedName>
        <fullName evidence="9">Lipoprotein signal peptidase</fullName>
        <ecNumber evidence="9">3.4.23.36</ecNumber>
    </recommendedName>
    <alternativeName>
        <fullName evidence="9">Prolipoprotein signal peptidase</fullName>
    </alternativeName>
    <alternativeName>
        <fullName evidence="9">Signal peptidase II</fullName>
        <shortName evidence="9">SPase II</shortName>
    </alternativeName>
</protein>
<dbReference type="PANTHER" id="PTHR33695:SF1">
    <property type="entry name" value="LIPOPROTEIN SIGNAL PEPTIDASE"/>
    <property type="match status" value="1"/>
</dbReference>
<evidence type="ECO:0000256" key="2">
    <source>
        <dbReference type="ARBA" id="ARBA00022475"/>
    </source>
</evidence>
<dbReference type="HAMAP" id="MF_00161">
    <property type="entry name" value="LspA"/>
    <property type="match status" value="1"/>
</dbReference>
<dbReference type="InterPro" id="IPR001872">
    <property type="entry name" value="Peptidase_A8"/>
</dbReference>
<keyword evidence="2 9" id="KW-1003">Cell membrane</keyword>
<keyword evidence="5 9" id="KW-0064">Aspartyl protease</keyword>
<evidence type="ECO:0000256" key="11">
    <source>
        <dbReference type="RuleBase" id="RU004181"/>
    </source>
</evidence>
<dbReference type="Pfam" id="PF01252">
    <property type="entry name" value="Peptidase_A8"/>
    <property type="match status" value="1"/>
</dbReference>
<evidence type="ECO:0000256" key="7">
    <source>
        <dbReference type="ARBA" id="ARBA00022989"/>
    </source>
</evidence>
<keyword evidence="3 9" id="KW-0645">Protease</keyword>
<dbReference type="AlphaFoldDB" id="A0A1R4GN22"/>
<dbReference type="GO" id="GO:0006508">
    <property type="term" value="P:proteolysis"/>
    <property type="evidence" value="ECO:0007669"/>
    <property type="project" value="UniProtKB-KW"/>
</dbReference>
<dbReference type="NCBIfam" id="TIGR00077">
    <property type="entry name" value="lspA"/>
    <property type="match status" value="1"/>
</dbReference>
<dbReference type="EMBL" id="FUHW01000038">
    <property type="protein sequence ID" value="SJM69576.1"/>
    <property type="molecule type" value="Genomic_DNA"/>
</dbReference>
<feature type="active site" evidence="9">
    <location>
        <position position="141"/>
    </location>
</feature>
<evidence type="ECO:0000256" key="10">
    <source>
        <dbReference type="RuleBase" id="RU000594"/>
    </source>
</evidence>
<dbReference type="PRINTS" id="PR00781">
    <property type="entry name" value="LIPOSIGPTASE"/>
</dbReference>
<dbReference type="UniPathway" id="UPA00665"/>
<feature type="transmembrane region" description="Helical" evidence="9">
    <location>
        <begin position="21"/>
        <end position="39"/>
    </location>
</feature>
<sequence>MDQDPAARAEHDARTPPPRGAHRVLVALSLGIALLGAGLDQLTKAVVQDTMELGQTIDVIGSALQWHYILNSGAAFSIGTSVTWLFTIIMAVVVIYVVTLLRKVRSVWWAIALGGLLAGATGNLIDRLFRDPSFGMGHVVDFIAVPHFAIFNVADSFVVCSMIGICVLLFRGIGLDGLPTQEKESPPAEEAGDA</sequence>
<comment type="catalytic activity">
    <reaction evidence="9 10">
        <text>Release of signal peptides from bacterial membrane prolipoproteins. Hydrolyzes -Xaa-Yaa-Zaa-|-(S,diacylglyceryl)Cys-, in which Xaa is hydrophobic (preferably Leu), and Yaa (Ala or Ser) and Zaa (Gly or Ala) have small, neutral side chains.</text>
        <dbReference type="EC" id="3.4.23.36"/>
    </reaction>
</comment>
<keyword evidence="4 9" id="KW-0812">Transmembrane</keyword>
<dbReference type="GO" id="GO:0005886">
    <property type="term" value="C:plasma membrane"/>
    <property type="evidence" value="ECO:0007669"/>
    <property type="project" value="UniProtKB-SubCell"/>
</dbReference>
<reference evidence="12 13" key="1">
    <citation type="submission" date="2017-02" db="EMBL/GenBank/DDBJ databases">
        <authorList>
            <person name="Peterson S.W."/>
        </authorList>
    </citation>
    <scope>NUCLEOTIDE SEQUENCE [LARGE SCALE GENOMIC DNA]</scope>
    <source>
        <strain evidence="12 13">B Ar 00.02</strain>
    </source>
</reference>
<dbReference type="RefSeq" id="WP_086999807.1">
    <property type="nucleotide sequence ID" value="NZ_FUHW01000038.1"/>
</dbReference>